<proteinExistence type="predicted"/>
<accession>A0AAD4L187</accession>
<evidence type="ECO:0000313" key="2">
    <source>
        <dbReference type="Proteomes" id="UP001201262"/>
    </source>
</evidence>
<dbReference type="EMBL" id="JAJTJA010000002">
    <property type="protein sequence ID" value="KAH8703665.1"/>
    <property type="molecule type" value="Genomic_DNA"/>
</dbReference>
<dbReference type="Proteomes" id="UP001201262">
    <property type="component" value="Unassembled WGS sequence"/>
</dbReference>
<dbReference type="RefSeq" id="XP_046076683.1">
    <property type="nucleotide sequence ID" value="XM_046222685.1"/>
</dbReference>
<reference evidence="1" key="1">
    <citation type="submission" date="2021-12" db="EMBL/GenBank/DDBJ databases">
        <title>Convergent genome expansion in fungi linked to evolution of root-endophyte symbiosis.</title>
        <authorList>
            <consortium name="DOE Joint Genome Institute"/>
            <person name="Ke Y.-H."/>
            <person name="Bonito G."/>
            <person name="Liao H.-L."/>
            <person name="Looney B."/>
            <person name="Rojas-Flechas A."/>
            <person name="Nash J."/>
            <person name="Hameed K."/>
            <person name="Schadt C."/>
            <person name="Martin F."/>
            <person name="Crous P.W."/>
            <person name="Miettinen O."/>
            <person name="Magnuson J.K."/>
            <person name="Labbe J."/>
            <person name="Jacobson D."/>
            <person name="Doktycz M.J."/>
            <person name="Veneault-Fourrey C."/>
            <person name="Kuo A."/>
            <person name="Mondo S."/>
            <person name="Calhoun S."/>
            <person name="Riley R."/>
            <person name="Ohm R."/>
            <person name="LaButti K."/>
            <person name="Andreopoulos B."/>
            <person name="Pangilinan J."/>
            <person name="Nolan M."/>
            <person name="Tritt A."/>
            <person name="Clum A."/>
            <person name="Lipzen A."/>
            <person name="Daum C."/>
            <person name="Barry K."/>
            <person name="Grigoriev I.V."/>
            <person name="Vilgalys R."/>
        </authorList>
    </citation>
    <scope>NUCLEOTIDE SEQUENCE</scope>
    <source>
        <strain evidence="1">PMI_201</strain>
    </source>
</reference>
<gene>
    <name evidence="1" type="ORF">BGW36DRAFT_89870</name>
</gene>
<organism evidence="1 2">
    <name type="scientific">Talaromyces proteolyticus</name>
    <dbReference type="NCBI Taxonomy" id="1131652"/>
    <lineage>
        <taxon>Eukaryota</taxon>
        <taxon>Fungi</taxon>
        <taxon>Dikarya</taxon>
        <taxon>Ascomycota</taxon>
        <taxon>Pezizomycotina</taxon>
        <taxon>Eurotiomycetes</taxon>
        <taxon>Eurotiomycetidae</taxon>
        <taxon>Eurotiales</taxon>
        <taxon>Trichocomaceae</taxon>
        <taxon>Talaromyces</taxon>
        <taxon>Talaromyces sect. Bacilispori</taxon>
    </lineage>
</organism>
<keyword evidence="2" id="KW-1185">Reference proteome</keyword>
<protein>
    <submittedName>
        <fullName evidence="1">Uncharacterized protein</fullName>
    </submittedName>
</protein>
<dbReference type="GeneID" id="70252971"/>
<comment type="caution">
    <text evidence="1">The sequence shown here is derived from an EMBL/GenBank/DDBJ whole genome shotgun (WGS) entry which is preliminary data.</text>
</comment>
<sequence>MSMTTATIRQIRQHGPTPSTIGLKSFPVCAAPNMTTIGNARMKLEIEIKQLQRSWRDFQDSLRHHEQRSQTLASLDLVRESIEEAVQLWSTPKQQPLLQKSVKWAQTCLDTLDVHPRLMEFLPEPQRAYDLFFGVVYSVINASKEQYRVAGVFLKFLTKINKAVSSALVLASSELAASLYAQIFLFLGEFMRDYVAKSRCRILYSHNEDFKTNFKNLIDSVENFAAMKTDSVCSSPCVYTDTAGLVKVGLEGDARVQASQTTFIRQLIWNVQKKKAVNAKLAQGWRRIFDLFLSELKVRVRKVDADGAFCQLSGSSLVDQQNHQPESVDITTKRRLLKLRVQQDSSSLQDFFDNNEQTHPFGVDERLAIPAPVATEIYNWMRVNPSLPLAVEGSHSLGLPGRLTLISACYVSIARKHSIPTVSHFCAASPRASKEAGIISLVYSLIRQLIDVAPPMMDCDSNCDLGKERFCRLNGTMSSWTDALGILDALLRYKPPVLFCVIDALDVLEDESTVQYVKPLVDLLVSHTTRCSTAHSDVQQTGIPKDGLIKVLFTTAGQCQAIQNTFNQGRGLLITTDPTHVHVVNEDTMDIDA</sequence>
<name>A0AAD4L187_9EURO</name>
<dbReference type="AlphaFoldDB" id="A0AAD4L187"/>
<evidence type="ECO:0000313" key="1">
    <source>
        <dbReference type="EMBL" id="KAH8703665.1"/>
    </source>
</evidence>